<accession>A0A9X6SXD4</accession>
<comment type="caution">
    <text evidence="1">The sequence shown here is derived from an EMBL/GenBank/DDBJ whole genome shotgun (WGS) entry which is preliminary data.</text>
</comment>
<dbReference type="AlphaFoldDB" id="A0A9X6SXD4"/>
<protein>
    <recommendedName>
        <fullName evidence="3">Type IV pilus assembly protein PilM</fullName>
    </recommendedName>
</protein>
<proteinExistence type="predicted"/>
<dbReference type="PANTHER" id="PTHR32432:SF3">
    <property type="entry name" value="ETHANOLAMINE UTILIZATION PROTEIN EUTJ"/>
    <property type="match status" value="1"/>
</dbReference>
<dbReference type="EMBL" id="NVMX01000030">
    <property type="protein sequence ID" value="PDZ97076.1"/>
    <property type="molecule type" value="Genomic_DNA"/>
</dbReference>
<dbReference type="InterPro" id="IPR043129">
    <property type="entry name" value="ATPase_NBD"/>
</dbReference>
<dbReference type="Gene3D" id="3.30.1490.300">
    <property type="match status" value="1"/>
</dbReference>
<organism evidence="1 2">
    <name type="scientific">Bacillus cereus</name>
    <dbReference type="NCBI Taxonomy" id="1396"/>
    <lineage>
        <taxon>Bacteria</taxon>
        <taxon>Bacillati</taxon>
        <taxon>Bacillota</taxon>
        <taxon>Bacilli</taxon>
        <taxon>Bacillales</taxon>
        <taxon>Bacillaceae</taxon>
        <taxon>Bacillus</taxon>
        <taxon>Bacillus cereus group</taxon>
    </lineage>
</organism>
<dbReference type="RefSeq" id="WP_098005788.1">
    <property type="nucleotide sequence ID" value="NZ_NVMX01000030.1"/>
</dbReference>
<dbReference type="Proteomes" id="UP000219922">
    <property type="component" value="Unassembled WGS sequence"/>
</dbReference>
<sequence length="374" mass="42602">MSDFTEKLKTQFTSDNFLVIDIGIHGMKVMEVKRKARDYYIKKAFTMPEMSKYFTGPDMFNVNGIVDSMSQIIHLERIKTKNVFLSFSSAKLQTKIINIPELPEKEIRTFVELEYQKQFPNLNKLTDVVDYMPLGTFTKEGSNQKQLSLLLAQYSVIDAERVVKEFKNKKYNVNIIDVGVHGLGNVGRIYNDLENRDIVVFDIGYNTSQMVFLRDQTVVFSRNLAFGTNTIIKGLQNQEEITNKEAESILHEVGLQAKEDIIKGNRTIFADDYNEMVEGYLTNTLNEAYRSFQSVNSTYGLNLSHVLLTGGFSAIPDSKELVQKILEMDVETWEMDDSDKIRLSNGSKIVNQTDKVIKGAYATCVGMAIRGNFE</sequence>
<dbReference type="PANTHER" id="PTHR32432">
    <property type="entry name" value="CELL DIVISION PROTEIN FTSA-RELATED"/>
    <property type="match status" value="1"/>
</dbReference>
<dbReference type="InterPro" id="IPR005883">
    <property type="entry name" value="PilM"/>
</dbReference>
<dbReference type="Pfam" id="PF11104">
    <property type="entry name" value="PilM_2"/>
    <property type="match status" value="1"/>
</dbReference>
<dbReference type="Gene3D" id="3.30.420.40">
    <property type="match status" value="2"/>
</dbReference>
<evidence type="ECO:0008006" key="3">
    <source>
        <dbReference type="Google" id="ProtNLM"/>
    </source>
</evidence>
<reference evidence="1 2" key="1">
    <citation type="submission" date="2017-09" db="EMBL/GenBank/DDBJ databases">
        <title>Large-scale bioinformatics analysis of Bacillus genomes uncovers conserved roles of natural products in bacterial physiology.</title>
        <authorList>
            <consortium name="Agbiome Team Llc"/>
            <person name="Bleich R.M."/>
            <person name="Grubbs K.J."/>
            <person name="Santa Maria K.C."/>
            <person name="Allen S.E."/>
            <person name="Farag S."/>
            <person name="Shank E.A."/>
            <person name="Bowers A."/>
        </authorList>
    </citation>
    <scope>NUCLEOTIDE SEQUENCE [LARGE SCALE GENOMIC DNA]</scope>
    <source>
        <strain evidence="1 2">AFS092789</strain>
    </source>
</reference>
<dbReference type="InterPro" id="IPR050696">
    <property type="entry name" value="FtsA/MreB"/>
</dbReference>
<gene>
    <name evidence="1" type="ORF">CON36_19610</name>
</gene>
<evidence type="ECO:0000313" key="2">
    <source>
        <dbReference type="Proteomes" id="UP000219922"/>
    </source>
</evidence>
<dbReference type="SUPFAM" id="SSF53067">
    <property type="entry name" value="Actin-like ATPase domain"/>
    <property type="match status" value="1"/>
</dbReference>
<evidence type="ECO:0000313" key="1">
    <source>
        <dbReference type="EMBL" id="PDZ97076.1"/>
    </source>
</evidence>
<name>A0A9X6SXD4_BACCE</name>